<evidence type="ECO:0000256" key="6">
    <source>
        <dbReference type="HAMAP-Rule" id="MF_02207"/>
    </source>
</evidence>
<name>A0A840PH08_9ACTN</name>
<dbReference type="Proteomes" id="UP000578449">
    <property type="component" value="Unassembled WGS sequence"/>
</dbReference>
<evidence type="ECO:0000256" key="7">
    <source>
        <dbReference type="SAM" id="MobiDB-lite"/>
    </source>
</evidence>
<gene>
    <name evidence="6" type="primary">mreB</name>
    <name evidence="8" type="ORF">HNP84_007869</name>
</gene>
<evidence type="ECO:0000256" key="5">
    <source>
        <dbReference type="ARBA" id="ARBA00023458"/>
    </source>
</evidence>
<comment type="subcellular location">
    <subcellularLocation>
        <location evidence="6">Cytoplasm</location>
    </subcellularLocation>
    <text evidence="6">Membrane-associated.</text>
</comment>
<keyword evidence="4 6" id="KW-0133">Cell shape</keyword>
<reference evidence="8 9" key="1">
    <citation type="submission" date="2020-08" db="EMBL/GenBank/DDBJ databases">
        <title>Genomic Encyclopedia of Type Strains, Phase IV (KMG-IV): sequencing the most valuable type-strain genomes for metagenomic binning, comparative biology and taxonomic classification.</title>
        <authorList>
            <person name="Goeker M."/>
        </authorList>
    </citation>
    <scope>NUCLEOTIDE SEQUENCE [LARGE SCALE GENOMIC DNA]</scope>
    <source>
        <strain evidence="8 9">DSM 45615</strain>
    </source>
</reference>
<dbReference type="GO" id="GO:0000902">
    <property type="term" value="P:cell morphogenesis"/>
    <property type="evidence" value="ECO:0007669"/>
    <property type="project" value="InterPro"/>
</dbReference>
<evidence type="ECO:0000256" key="4">
    <source>
        <dbReference type="ARBA" id="ARBA00022960"/>
    </source>
</evidence>
<feature type="binding site" evidence="6">
    <location>
        <begin position="180"/>
        <end position="183"/>
    </location>
    <ligand>
        <name>ATP</name>
        <dbReference type="ChEBI" id="CHEBI:30616"/>
    </ligand>
</feature>
<dbReference type="InterPro" id="IPR056546">
    <property type="entry name" value="MreB_MamK-like"/>
</dbReference>
<evidence type="ECO:0000313" key="9">
    <source>
        <dbReference type="Proteomes" id="UP000578449"/>
    </source>
</evidence>
<dbReference type="Pfam" id="PF06723">
    <property type="entry name" value="MreB_Mbl"/>
    <property type="match status" value="2"/>
</dbReference>
<dbReference type="GO" id="GO:0005524">
    <property type="term" value="F:ATP binding"/>
    <property type="evidence" value="ECO:0007669"/>
    <property type="project" value="UniProtKB-KW"/>
</dbReference>
<sequence length="402" mass="42670">MLNEPSVVAINRHSDRLVAVGKQAKRMMGRTPSHIEVVRPLKDGVIADIDVAERMLRKFLQMAHPSRFLAKPRVVVAVPSGTTGVEQRAVREAAYEAGARHVHIIEEPMAAAIGAGLKVNGPVGNMIVDIGGGTTDVAIIAMGGVVVSQSIRVGGDEIDQAIIAYAKKEHGLLLGERTAEHLKISMGSVAADVDGQRPPEDDLDGEASAVSRQVARPPEAEFGRADGGEWGYGERGSAARVFGPLYGPAFGDGESQELASRAPVRRDRPIDRLMNARARFAAGGAPITIRGRDLVTGLPKTAVISPGEVEKAIDDQVQTIVDAVQTTLDQCPAELAGDLLDNGIVLTGGGAMLKGMLERVAATTGMQVRRVEKPLHSVALGAGRCVDRFSAYQDVFLPDRRR</sequence>
<protein>
    <recommendedName>
        <fullName evidence="6">Cell shape-determining protein MreB</fullName>
    </recommendedName>
</protein>
<dbReference type="SUPFAM" id="SSF53067">
    <property type="entry name" value="Actin-like ATPase domain"/>
    <property type="match status" value="2"/>
</dbReference>
<comment type="caution">
    <text evidence="6">Lacks conserved residue(s) required for the propagation of feature annotation.</text>
</comment>
<dbReference type="PANTHER" id="PTHR42749">
    <property type="entry name" value="CELL SHAPE-DETERMINING PROTEIN MREB"/>
    <property type="match status" value="1"/>
</dbReference>
<accession>A0A840PH08</accession>
<comment type="function">
    <text evidence="6">Forms membrane-associated dynamic filaments that are essential for cell shape determination. Acts by regulating cell wall synthesis and cell elongation, and thus cell shape. A feedback loop between cell geometry and MreB localization may maintain elongated cell shape by targeting cell wall growth to regions of negative cell wall curvature.</text>
</comment>
<comment type="subunit">
    <text evidence="6">Forms polymers.</text>
</comment>
<dbReference type="HAMAP" id="MF_02207">
    <property type="entry name" value="MreB"/>
    <property type="match status" value="1"/>
</dbReference>
<dbReference type="PRINTS" id="PR01652">
    <property type="entry name" value="SHAPEPROTEIN"/>
</dbReference>
<feature type="compositionally biased region" description="Basic and acidic residues" evidence="7">
    <location>
        <begin position="218"/>
        <end position="227"/>
    </location>
</feature>
<dbReference type="InterPro" id="IPR043129">
    <property type="entry name" value="ATPase_NBD"/>
</dbReference>
<dbReference type="CDD" id="cd10225">
    <property type="entry name" value="ASKHA_NBD_MreB-like"/>
    <property type="match status" value="1"/>
</dbReference>
<dbReference type="EMBL" id="JACHGN010000021">
    <property type="protein sequence ID" value="MBB5138116.1"/>
    <property type="molecule type" value="Genomic_DNA"/>
</dbReference>
<proteinExistence type="inferred from homology"/>
<evidence type="ECO:0000313" key="8">
    <source>
        <dbReference type="EMBL" id="MBB5138116.1"/>
    </source>
</evidence>
<feature type="binding site" evidence="6">
    <location>
        <begin position="132"/>
        <end position="134"/>
    </location>
    <ligand>
        <name>ATP</name>
        <dbReference type="ChEBI" id="CHEBI:30616"/>
    </ligand>
</feature>
<organism evidence="8 9">
    <name type="scientific">Thermocatellispora tengchongensis</name>
    <dbReference type="NCBI Taxonomy" id="1073253"/>
    <lineage>
        <taxon>Bacteria</taxon>
        <taxon>Bacillati</taxon>
        <taxon>Actinomycetota</taxon>
        <taxon>Actinomycetes</taxon>
        <taxon>Streptosporangiales</taxon>
        <taxon>Streptosporangiaceae</taxon>
        <taxon>Thermocatellispora</taxon>
    </lineage>
</organism>
<comment type="caution">
    <text evidence="8">The sequence shown here is derived from an EMBL/GenBank/DDBJ whole genome shotgun (WGS) entry which is preliminary data.</text>
</comment>
<keyword evidence="3 6" id="KW-0067">ATP-binding</keyword>
<dbReference type="AlphaFoldDB" id="A0A840PH08"/>
<keyword evidence="1 6" id="KW-0963">Cytoplasm</keyword>
<dbReference type="Gene3D" id="3.30.420.40">
    <property type="match status" value="3"/>
</dbReference>
<comment type="similarity">
    <text evidence="5 6">Belongs to the FtsA/MreB family.</text>
</comment>
<evidence type="ECO:0000256" key="2">
    <source>
        <dbReference type="ARBA" id="ARBA00022741"/>
    </source>
</evidence>
<dbReference type="PANTHER" id="PTHR42749:SF1">
    <property type="entry name" value="CELL SHAPE-DETERMINING PROTEIN MREB"/>
    <property type="match status" value="1"/>
</dbReference>
<dbReference type="GO" id="GO:0005737">
    <property type="term" value="C:cytoplasm"/>
    <property type="evidence" value="ECO:0007669"/>
    <property type="project" value="UniProtKB-SubCell"/>
</dbReference>
<evidence type="ECO:0000256" key="3">
    <source>
        <dbReference type="ARBA" id="ARBA00022840"/>
    </source>
</evidence>
<dbReference type="InterPro" id="IPR004753">
    <property type="entry name" value="MreB"/>
</dbReference>
<keyword evidence="9" id="KW-1185">Reference proteome</keyword>
<dbReference type="GO" id="GO:0008360">
    <property type="term" value="P:regulation of cell shape"/>
    <property type="evidence" value="ECO:0007669"/>
    <property type="project" value="UniProtKB-UniRule"/>
</dbReference>
<dbReference type="NCBIfam" id="NF010539">
    <property type="entry name" value="PRK13927.1"/>
    <property type="match status" value="1"/>
</dbReference>
<evidence type="ECO:0000256" key="1">
    <source>
        <dbReference type="ARBA" id="ARBA00022490"/>
    </source>
</evidence>
<keyword evidence="2 6" id="KW-0547">Nucleotide-binding</keyword>
<feature type="region of interest" description="Disordered" evidence="7">
    <location>
        <begin position="209"/>
        <end position="229"/>
    </location>
</feature>